<dbReference type="EMBL" id="DVFW01000018">
    <property type="protein sequence ID" value="HIQ80280.1"/>
    <property type="molecule type" value="Genomic_DNA"/>
</dbReference>
<keyword evidence="1" id="KW-1003">Cell membrane</keyword>
<feature type="transmembrane region" description="Helical" evidence="10">
    <location>
        <begin position="149"/>
        <end position="166"/>
    </location>
</feature>
<keyword evidence="6" id="KW-0443">Lipid metabolism</keyword>
<dbReference type="GO" id="GO:0008654">
    <property type="term" value="P:phospholipid biosynthetic process"/>
    <property type="evidence" value="ECO:0007669"/>
    <property type="project" value="UniProtKB-KW"/>
</dbReference>
<keyword evidence="7 10" id="KW-0472">Membrane</keyword>
<dbReference type="InterPro" id="IPR003811">
    <property type="entry name" value="G3P_acylTferase_PlsY"/>
</dbReference>
<sequence length="214" mass="24123">MERLPFYLFFICAGFFSGSIVYSYFLPKLLLHKNILLLSDDRNPGCANVFKYIGVPMGIVCLLCDFFKGYLPIMWALHFLEDRSLLFSFVLAAPTAGHMLSPFLHFHGGKAINVSFGCLAALLPAYATVWWLVIPFIALSTLFRLNPHSLRVVASFAILFLLSVFADKNTAVSCGVFLISALVTVKHISVYLRNERSRATLQFLNRTLWSSREL</sequence>
<protein>
    <submittedName>
        <fullName evidence="11">Glycerol-3-phosphate acyltransferase</fullName>
    </submittedName>
</protein>
<dbReference type="SMART" id="SM01207">
    <property type="entry name" value="G3P_acyltransf"/>
    <property type="match status" value="1"/>
</dbReference>
<feature type="transmembrane region" description="Helical" evidence="10">
    <location>
        <begin position="172"/>
        <end position="192"/>
    </location>
</feature>
<evidence type="ECO:0000256" key="6">
    <source>
        <dbReference type="ARBA" id="ARBA00023098"/>
    </source>
</evidence>
<comment type="caution">
    <text evidence="11">The sequence shown here is derived from an EMBL/GenBank/DDBJ whole genome shotgun (WGS) entry which is preliminary data.</text>
</comment>
<evidence type="ECO:0000256" key="1">
    <source>
        <dbReference type="ARBA" id="ARBA00022475"/>
    </source>
</evidence>
<evidence type="ECO:0000256" key="3">
    <source>
        <dbReference type="ARBA" id="ARBA00022679"/>
    </source>
</evidence>
<evidence type="ECO:0000256" key="5">
    <source>
        <dbReference type="ARBA" id="ARBA00022989"/>
    </source>
</evidence>
<evidence type="ECO:0000256" key="10">
    <source>
        <dbReference type="SAM" id="Phobius"/>
    </source>
</evidence>
<keyword evidence="11" id="KW-0012">Acyltransferase</keyword>
<proteinExistence type="predicted"/>
<evidence type="ECO:0000256" key="7">
    <source>
        <dbReference type="ARBA" id="ARBA00023136"/>
    </source>
</evidence>
<evidence type="ECO:0000256" key="4">
    <source>
        <dbReference type="ARBA" id="ARBA00022692"/>
    </source>
</evidence>
<feature type="transmembrane region" description="Helical" evidence="10">
    <location>
        <begin position="49"/>
        <end position="73"/>
    </location>
</feature>
<feature type="transmembrane region" description="Helical" evidence="10">
    <location>
        <begin position="7"/>
        <end position="25"/>
    </location>
</feature>
<evidence type="ECO:0000256" key="8">
    <source>
        <dbReference type="ARBA" id="ARBA00023209"/>
    </source>
</evidence>
<keyword evidence="8" id="KW-0594">Phospholipid biosynthesis</keyword>
<dbReference type="Proteomes" id="UP000886787">
    <property type="component" value="Unassembled WGS sequence"/>
</dbReference>
<gene>
    <name evidence="11" type="ORF">IAD32_03220</name>
</gene>
<organism evidence="11 12">
    <name type="scientific">Candidatus Scatavimonas merdigallinarum</name>
    <dbReference type="NCBI Taxonomy" id="2840914"/>
    <lineage>
        <taxon>Bacteria</taxon>
        <taxon>Bacillati</taxon>
        <taxon>Bacillota</taxon>
        <taxon>Clostridia</taxon>
        <taxon>Eubacteriales</taxon>
        <taxon>Oscillospiraceae</taxon>
        <taxon>Oscillospiraceae incertae sedis</taxon>
        <taxon>Candidatus Scatavimonas</taxon>
    </lineage>
</organism>
<feature type="transmembrane region" description="Helical" evidence="10">
    <location>
        <begin position="112"/>
        <end position="137"/>
    </location>
</feature>
<evidence type="ECO:0000313" key="12">
    <source>
        <dbReference type="Proteomes" id="UP000886787"/>
    </source>
</evidence>
<reference evidence="11" key="2">
    <citation type="journal article" date="2021" name="PeerJ">
        <title>Extensive microbial diversity within the chicken gut microbiome revealed by metagenomics and culture.</title>
        <authorList>
            <person name="Gilroy R."/>
            <person name="Ravi A."/>
            <person name="Getino M."/>
            <person name="Pursley I."/>
            <person name="Horton D.L."/>
            <person name="Alikhan N.F."/>
            <person name="Baker D."/>
            <person name="Gharbi K."/>
            <person name="Hall N."/>
            <person name="Watson M."/>
            <person name="Adriaenssens E.M."/>
            <person name="Foster-Nyarko E."/>
            <person name="Jarju S."/>
            <person name="Secka A."/>
            <person name="Antonio M."/>
            <person name="Oren A."/>
            <person name="Chaudhuri R.R."/>
            <person name="La Ragione R."/>
            <person name="Hildebrand F."/>
            <person name="Pallen M.J."/>
        </authorList>
    </citation>
    <scope>NUCLEOTIDE SEQUENCE</scope>
    <source>
        <strain evidence="11">ChiSjej1B19-3389</strain>
    </source>
</reference>
<keyword evidence="3" id="KW-0808">Transferase</keyword>
<keyword evidence="9" id="KW-1208">Phospholipid metabolism</keyword>
<reference evidence="11" key="1">
    <citation type="submission" date="2020-10" db="EMBL/GenBank/DDBJ databases">
        <authorList>
            <person name="Gilroy R."/>
        </authorList>
    </citation>
    <scope>NUCLEOTIDE SEQUENCE</scope>
    <source>
        <strain evidence="11">ChiSjej1B19-3389</strain>
    </source>
</reference>
<evidence type="ECO:0000256" key="9">
    <source>
        <dbReference type="ARBA" id="ARBA00023264"/>
    </source>
</evidence>
<evidence type="ECO:0000256" key="2">
    <source>
        <dbReference type="ARBA" id="ARBA00022516"/>
    </source>
</evidence>
<dbReference type="Pfam" id="PF02660">
    <property type="entry name" value="G3P_acyltransf"/>
    <property type="match status" value="1"/>
</dbReference>
<evidence type="ECO:0000313" key="11">
    <source>
        <dbReference type="EMBL" id="HIQ80280.1"/>
    </source>
</evidence>
<dbReference type="PANTHER" id="PTHR30309">
    <property type="entry name" value="INNER MEMBRANE PROTEIN YGIH"/>
    <property type="match status" value="1"/>
</dbReference>
<dbReference type="GO" id="GO:0005886">
    <property type="term" value="C:plasma membrane"/>
    <property type="evidence" value="ECO:0007669"/>
    <property type="project" value="InterPro"/>
</dbReference>
<keyword evidence="2" id="KW-0444">Lipid biosynthesis</keyword>
<keyword evidence="4 10" id="KW-0812">Transmembrane</keyword>
<dbReference type="GO" id="GO:0043772">
    <property type="term" value="F:acyl-phosphate glycerol-3-phosphate acyltransferase activity"/>
    <property type="evidence" value="ECO:0007669"/>
    <property type="project" value="InterPro"/>
</dbReference>
<accession>A0A9D0ZGT4</accession>
<name>A0A9D0ZGT4_9FIRM</name>
<feature type="transmembrane region" description="Helical" evidence="10">
    <location>
        <begin position="85"/>
        <end position="106"/>
    </location>
</feature>
<keyword evidence="5 10" id="KW-1133">Transmembrane helix</keyword>
<dbReference type="AlphaFoldDB" id="A0A9D0ZGT4"/>